<name>A0ABW7LQV1_9RHOB</name>
<dbReference type="EMBL" id="JBIMPR010000020">
    <property type="protein sequence ID" value="MFH5776703.1"/>
    <property type="molecule type" value="Genomic_DNA"/>
</dbReference>
<feature type="signal peptide" evidence="5">
    <location>
        <begin position="1"/>
        <end position="36"/>
    </location>
</feature>
<proteinExistence type="inferred from homology"/>
<feature type="chain" id="PRO_5045459521" evidence="5">
    <location>
        <begin position="37"/>
        <end position="255"/>
    </location>
</feature>
<dbReference type="InterPro" id="IPR011250">
    <property type="entry name" value="OMP/PagP_B-barrel"/>
</dbReference>
<comment type="caution">
    <text evidence="7">The sequence shown here is derived from an EMBL/GenBank/DDBJ whole genome shotgun (WGS) entry which is preliminary data.</text>
</comment>
<reference evidence="7 8" key="1">
    <citation type="submission" date="2024-10" db="EMBL/GenBank/DDBJ databases">
        <title>Paracoccus drimophilus sp. nov., a novel bacterium from corn roots in Hunan.</title>
        <authorList>
            <person name="Li X."/>
        </authorList>
    </citation>
    <scope>NUCLEOTIDE SEQUENCE [LARGE SCALE GENOMIC DNA]</scope>
    <source>
        <strain evidence="7 8">NGMCC 1.201697</strain>
    </source>
</reference>
<evidence type="ECO:0000256" key="1">
    <source>
        <dbReference type="ARBA" id="ARBA00004370"/>
    </source>
</evidence>
<organism evidence="7 8">
    <name type="scientific">Paracoccus broussonetiae subsp. drimophilus</name>
    <dbReference type="NCBI Taxonomy" id="3373869"/>
    <lineage>
        <taxon>Bacteria</taxon>
        <taxon>Pseudomonadati</taxon>
        <taxon>Pseudomonadota</taxon>
        <taxon>Alphaproteobacteria</taxon>
        <taxon>Rhodobacterales</taxon>
        <taxon>Paracoccaceae</taxon>
        <taxon>Paracoccus</taxon>
        <taxon>Paracoccus broussonetiae</taxon>
    </lineage>
</organism>
<evidence type="ECO:0000313" key="7">
    <source>
        <dbReference type="EMBL" id="MFH5776703.1"/>
    </source>
</evidence>
<protein>
    <submittedName>
        <fullName evidence="7">Outer membrane protein</fullName>
    </submittedName>
</protein>
<evidence type="ECO:0000256" key="3">
    <source>
        <dbReference type="ARBA" id="ARBA00023136"/>
    </source>
</evidence>
<evidence type="ECO:0000256" key="5">
    <source>
        <dbReference type="SAM" id="SignalP"/>
    </source>
</evidence>
<comment type="subcellular location">
    <subcellularLocation>
        <location evidence="1">Membrane</location>
    </subcellularLocation>
</comment>
<dbReference type="InterPro" id="IPR051692">
    <property type="entry name" value="OMP-like"/>
</dbReference>
<dbReference type="Gene3D" id="2.40.160.20">
    <property type="match status" value="1"/>
</dbReference>
<evidence type="ECO:0000256" key="2">
    <source>
        <dbReference type="ARBA" id="ARBA00022729"/>
    </source>
</evidence>
<dbReference type="SUPFAM" id="SSF56925">
    <property type="entry name" value="OMPA-like"/>
    <property type="match status" value="1"/>
</dbReference>
<evidence type="ECO:0000259" key="6">
    <source>
        <dbReference type="Pfam" id="PF13505"/>
    </source>
</evidence>
<dbReference type="PANTHER" id="PTHR34001:SF3">
    <property type="entry name" value="BLL7405 PROTEIN"/>
    <property type="match status" value="1"/>
</dbReference>
<dbReference type="RefSeq" id="WP_395135717.1">
    <property type="nucleotide sequence ID" value="NZ_JBIMPR010000020.1"/>
</dbReference>
<dbReference type="PANTHER" id="PTHR34001">
    <property type="entry name" value="BLL7405 PROTEIN"/>
    <property type="match status" value="1"/>
</dbReference>
<dbReference type="Pfam" id="PF13505">
    <property type="entry name" value="OMP_b-brl"/>
    <property type="match status" value="1"/>
</dbReference>
<comment type="similarity">
    <text evidence="4">Belongs to the Omp25/RopB family.</text>
</comment>
<sequence length="255" mass="26273">MRRSDCPLSARPILRNFICTALGATAFLASLLPAAAADWSGCYGGVSLGVARAKSDITDKPFREGPFAGAGVGWNGAPHTVSADGTSAALGGTLGCDRQFQNGGDGAFVLGAAMDLSALNAGGDVSFPGAGADTTADFKVKNTASLRLRAGYAQDDKLFYVTGGYARGDIDVGARDHAPPAMMEVSGGGGRSGWVLGAGVEWRIAENRSLDFSLLHYDFGSVSATGAAEDPAGAFPRFENEVTADVLRVGMNWHF</sequence>
<gene>
    <name evidence="7" type="ORF">ACHFJ0_20865</name>
</gene>
<accession>A0ABW7LQV1</accession>
<keyword evidence="2 5" id="KW-0732">Signal</keyword>
<keyword evidence="3" id="KW-0472">Membrane</keyword>
<feature type="domain" description="Outer membrane protein beta-barrel" evidence="6">
    <location>
        <begin position="25"/>
        <end position="255"/>
    </location>
</feature>
<evidence type="ECO:0000256" key="4">
    <source>
        <dbReference type="ARBA" id="ARBA00038306"/>
    </source>
</evidence>
<keyword evidence="8" id="KW-1185">Reference proteome</keyword>
<evidence type="ECO:0000313" key="8">
    <source>
        <dbReference type="Proteomes" id="UP001609376"/>
    </source>
</evidence>
<dbReference type="InterPro" id="IPR027385">
    <property type="entry name" value="Beta-barrel_OMP"/>
</dbReference>
<dbReference type="Proteomes" id="UP001609376">
    <property type="component" value="Unassembled WGS sequence"/>
</dbReference>